<dbReference type="Proteomes" id="UP001176961">
    <property type="component" value="Unassembled WGS sequence"/>
</dbReference>
<proteinExistence type="inferred from homology"/>
<evidence type="ECO:0000256" key="8">
    <source>
        <dbReference type="ARBA" id="ARBA00022833"/>
    </source>
</evidence>
<keyword evidence="3" id="KW-0121">Carboxypeptidase</keyword>
<reference evidence="13" key="1">
    <citation type="submission" date="2023-07" db="EMBL/GenBank/DDBJ databases">
        <authorList>
            <consortium name="CYATHOMIX"/>
        </authorList>
    </citation>
    <scope>NUCLEOTIDE SEQUENCE</scope>
    <source>
        <strain evidence="13">N/A</strain>
    </source>
</reference>
<gene>
    <name evidence="13" type="ORF">CYNAS_LOCUS2239</name>
</gene>
<evidence type="ECO:0000256" key="7">
    <source>
        <dbReference type="ARBA" id="ARBA00022801"/>
    </source>
</evidence>
<keyword evidence="4" id="KW-0645">Protease</keyword>
<evidence type="ECO:0000256" key="9">
    <source>
        <dbReference type="ARBA" id="ARBA00023049"/>
    </source>
</evidence>
<dbReference type="Pfam" id="PF00246">
    <property type="entry name" value="Peptidase_M14"/>
    <property type="match status" value="1"/>
</dbReference>
<evidence type="ECO:0000313" key="13">
    <source>
        <dbReference type="EMBL" id="CAJ0590256.1"/>
    </source>
</evidence>
<feature type="active site" description="Proton donor/acceptor" evidence="11">
    <location>
        <position position="393"/>
    </location>
</feature>
<sequence length="462" mass="53186">MSPWPQRAMQPPSYLTFFVSLLLVALVDCNFTDYTVVRIATTKDTIKDDLRRLDELLGYRIDYLRQVRCTGYPAEMLVHEKDLKFVQRYLDEKGILNELITSNMTQQLRRERRALAAHVNGDITLDHIQKKYLSFDDQMALLLQLAQRFPQFVDVWQIATSYEGRTIYAIKIGYPSTIKKPILWIDAGIHAREWISHSTALNIIWQFIHDSSYKRLLHEIDIIVVPNTNPDGYEYSRDTNRMWRKTRSRSTASRFSEQCTGVDGNRNYPFHFGEEGVSHWPCQEIYCGRVALSEPEVLGLAAAILERKNQIRGYIALHSFGQDILYPWGHKVHVYPPDVEDLRIMAHGVAAAIQSVYGTRYLVSNSADGLYPASGAADDWAKSIGVKYSYTFELSPTQLDPGFVLPETHISRVGREIMEGVAYMANRIRTEEAGRLLNDILSSRPIRRRSHSRVFASRRRHV</sequence>
<comment type="similarity">
    <text evidence="2 11">Belongs to the peptidase M14 family.</text>
</comment>
<dbReference type="GO" id="GO:0008270">
    <property type="term" value="F:zinc ion binding"/>
    <property type="evidence" value="ECO:0007669"/>
    <property type="project" value="InterPro"/>
</dbReference>
<keyword evidence="8" id="KW-0862">Zinc</keyword>
<dbReference type="Gene3D" id="3.40.630.10">
    <property type="entry name" value="Zn peptidases"/>
    <property type="match status" value="1"/>
</dbReference>
<organism evidence="13 14">
    <name type="scientific">Cylicocyclus nassatus</name>
    <name type="common">Nematode worm</name>
    <dbReference type="NCBI Taxonomy" id="53992"/>
    <lineage>
        <taxon>Eukaryota</taxon>
        <taxon>Metazoa</taxon>
        <taxon>Ecdysozoa</taxon>
        <taxon>Nematoda</taxon>
        <taxon>Chromadorea</taxon>
        <taxon>Rhabditida</taxon>
        <taxon>Rhabditina</taxon>
        <taxon>Rhabditomorpha</taxon>
        <taxon>Strongyloidea</taxon>
        <taxon>Strongylidae</taxon>
        <taxon>Cylicocyclus</taxon>
    </lineage>
</organism>
<dbReference type="InterPro" id="IPR000834">
    <property type="entry name" value="Peptidase_M14"/>
</dbReference>
<dbReference type="PANTHER" id="PTHR11705">
    <property type="entry name" value="PROTEASE FAMILY M14 CARBOXYPEPTIDASE A,B"/>
    <property type="match status" value="1"/>
</dbReference>
<dbReference type="PRINTS" id="PR00765">
    <property type="entry name" value="CRBOXYPTASEA"/>
</dbReference>
<dbReference type="Gene3D" id="3.30.70.340">
    <property type="entry name" value="Metallocarboxypeptidase-like"/>
    <property type="match status" value="1"/>
</dbReference>
<evidence type="ECO:0000256" key="2">
    <source>
        <dbReference type="ARBA" id="ARBA00005988"/>
    </source>
</evidence>
<evidence type="ECO:0000256" key="11">
    <source>
        <dbReference type="PROSITE-ProRule" id="PRU01379"/>
    </source>
</evidence>
<evidence type="ECO:0000313" key="14">
    <source>
        <dbReference type="Proteomes" id="UP001176961"/>
    </source>
</evidence>
<comment type="caution">
    <text evidence="13">The sequence shown here is derived from an EMBL/GenBank/DDBJ whole genome shotgun (WGS) entry which is preliminary data.</text>
</comment>
<accession>A0AA36GIN8</accession>
<feature type="domain" description="Peptidase M14" evidence="12">
    <location>
        <begin position="131"/>
        <end position="428"/>
    </location>
</feature>
<name>A0AA36GIN8_CYLNA</name>
<keyword evidence="5" id="KW-0479">Metal-binding</keyword>
<keyword evidence="14" id="KW-1185">Reference proteome</keyword>
<dbReference type="GO" id="GO:0006508">
    <property type="term" value="P:proteolysis"/>
    <property type="evidence" value="ECO:0007669"/>
    <property type="project" value="UniProtKB-KW"/>
</dbReference>
<dbReference type="InterPro" id="IPR036990">
    <property type="entry name" value="M14A-like_propep"/>
</dbReference>
<dbReference type="GO" id="GO:0004181">
    <property type="term" value="F:metallocarboxypeptidase activity"/>
    <property type="evidence" value="ECO:0007669"/>
    <property type="project" value="InterPro"/>
</dbReference>
<evidence type="ECO:0000256" key="10">
    <source>
        <dbReference type="ARBA" id="ARBA00023157"/>
    </source>
</evidence>
<evidence type="ECO:0000256" key="5">
    <source>
        <dbReference type="ARBA" id="ARBA00022723"/>
    </source>
</evidence>
<protein>
    <recommendedName>
        <fullName evidence="12">Peptidase M14 domain-containing protein</fullName>
    </recommendedName>
</protein>
<evidence type="ECO:0000256" key="6">
    <source>
        <dbReference type="ARBA" id="ARBA00022729"/>
    </source>
</evidence>
<dbReference type="AlphaFoldDB" id="A0AA36GIN8"/>
<dbReference type="PANTHER" id="PTHR11705:SF91">
    <property type="entry name" value="FI01817P-RELATED"/>
    <property type="match status" value="1"/>
</dbReference>
<keyword evidence="9" id="KW-0482">Metalloprotease</keyword>
<dbReference type="SUPFAM" id="SSF54897">
    <property type="entry name" value="Protease propeptides/inhibitors"/>
    <property type="match status" value="1"/>
</dbReference>
<dbReference type="InterPro" id="IPR057246">
    <property type="entry name" value="CARBOXYPEPT_ZN_1"/>
</dbReference>
<dbReference type="FunFam" id="3.40.630.10:FF:000084">
    <property type="entry name" value="Carboxypeptidase B2"/>
    <property type="match status" value="1"/>
</dbReference>
<evidence type="ECO:0000256" key="3">
    <source>
        <dbReference type="ARBA" id="ARBA00022645"/>
    </source>
</evidence>
<evidence type="ECO:0000259" key="12">
    <source>
        <dbReference type="PROSITE" id="PS52035"/>
    </source>
</evidence>
<dbReference type="PROSITE" id="PS00132">
    <property type="entry name" value="CARBOXYPEPT_ZN_1"/>
    <property type="match status" value="1"/>
</dbReference>
<evidence type="ECO:0000256" key="4">
    <source>
        <dbReference type="ARBA" id="ARBA00022670"/>
    </source>
</evidence>
<dbReference type="GO" id="GO:0005615">
    <property type="term" value="C:extracellular space"/>
    <property type="evidence" value="ECO:0007669"/>
    <property type="project" value="TreeGrafter"/>
</dbReference>
<dbReference type="EMBL" id="CATQJL010000001">
    <property type="protein sequence ID" value="CAJ0590256.1"/>
    <property type="molecule type" value="Genomic_DNA"/>
</dbReference>
<dbReference type="SMART" id="SM00631">
    <property type="entry name" value="Zn_pept"/>
    <property type="match status" value="1"/>
</dbReference>
<comment type="cofactor">
    <cofactor evidence="1">
        <name>Zn(2+)</name>
        <dbReference type="ChEBI" id="CHEBI:29105"/>
    </cofactor>
</comment>
<keyword evidence="6" id="KW-0732">Signal</keyword>
<keyword evidence="10" id="KW-1015">Disulfide bond</keyword>
<dbReference type="PROSITE" id="PS52035">
    <property type="entry name" value="PEPTIDASE_M14"/>
    <property type="match status" value="1"/>
</dbReference>
<dbReference type="SUPFAM" id="SSF53187">
    <property type="entry name" value="Zn-dependent exopeptidases"/>
    <property type="match status" value="1"/>
</dbReference>
<dbReference type="CDD" id="cd03860">
    <property type="entry name" value="M14_CP_A-B_like"/>
    <property type="match status" value="1"/>
</dbReference>
<evidence type="ECO:0000256" key="1">
    <source>
        <dbReference type="ARBA" id="ARBA00001947"/>
    </source>
</evidence>
<keyword evidence="7" id="KW-0378">Hydrolase</keyword>